<dbReference type="PROSITE" id="PS50097">
    <property type="entry name" value="BTB"/>
    <property type="match status" value="1"/>
</dbReference>
<dbReference type="PANTHER" id="PTHR23110:SF99">
    <property type="entry name" value="BROAD-COMPLEX CORE PROTEIN ISOFORM 6"/>
    <property type="match status" value="1"/>
</dbReference>
<proteinExistence type="predicted"/>
<accession>A0A8D8S1X5</accession>
<dbReference type="CDD" id="cd18315">
    <property type="entry name" value="BTB_POZ_BAB-like"/>
    <property type="match status" value="1"/>
</dbReference>
<comment type="subcellular location">
    <subcellularLocation>
        <location evidence="1">Nucleus</location>
    </subcellularLocation>
</comment>
<feature type="compositionally biased region" description="Polar residues" evidence="8">
    <location>
        <begin position="120"/>
        <end position="130"/>
    </location>
</feature>
<sequence length="638" mass="70513">MMSDLQHFCLRWNNYQSSITSAFENLRDDEDFIDVTLACDGKSLKAHRVVLSACSPYFRELLKTTPCKHPVIVLQDVVWEDLHALVEFIYHGQVNVHQKNLTSFLKTAEVLRVSGLTQNNTDINRESGSPYSKVPSEKSHTDSTSDFSPRPDSSRHSSFSHANRHRSSPLLSSPLNNKHLSSPLAHEIPSKRAKINATPEDLSSTSTIAESLTPSCNNIKTPTPTSIPSTIPDQIAPTMNPIRSTNPDQTPPTTKLPISTPSSNEDEDEEGEDREEERNEREDDLSDVEEPPVDFSITPHRESPEMKKKRDRTPSKSPNTIKSEPSEWTLIPAGNNNNYSHTSQHNDDSNDSVSNSIHSYRNHNMDRYGDSVHDDSLLGAHSYLDSKIFAAAGASFNFSMAAALAADSLAGFNNQHQNSGNTGTLDLTGSSSSPGLVMPPPLSGGINEPQDCPYCRRTFSCYYSLKRHFQDKHERSDTLYVCEFCHRRYRTKNSLTTHKSLQHRGTSGMLKRLLKGGGASGSYDYRASTSLLFDITYNNNNNNNNATTSTNLSSSFSGLIVGGNENGGCRGNENGGGCHGADNVNNNNSQDDLNADIELLNLFQTRMKLSENVEGDLTELMNNLDQLKIAIDANKTKV</sequence>
<name>A0A8D8S1X5_9HEMI</name>
<dbReference type="Gene3D" id="3.30.710.10">
    <property type="entry name" value="Potassium Channel Kv1.1, Chain A"/>
    <property type="match status" value="1"/>
</dbReference>
<reference evidence="11" key="1">
    <citation type="submission" date="2021-05" db="EMBL/GenBank/DDBJ databases">
        <authorList>
            <person name="Alioto T."/>
            <person name="Alioto T."/>
            <person name="Gomez Garrido J."/>
        </authorList>
    </citation>
    <scope>NUCLEOTIDE SEQUENCE</scope>
</reference>
<dbReference type="InterPro" id="IPR013087">
    <property type="entry name" value="Znf_C2H2_type"/>
</dbReference>
<dbReference type="GO" id="GO:0008270">
    <property type="term" value="F:zinc ion binding"/>
    <property type="evidence" value="ECO:0007669"/>
    <property type="project" value="UniProtKB-KW"/>
</dbReference>
<evidence type="ECO:0000313" key="11">
    <source>
        <dbReference type="EMBL" id="CAG6660361.1"/>
    </source>
</evidence>
<feature type="domain" description="C2H2-type" evidence="10">
    <location>
        <begin position="480"/>
        <end position="508"/>
    </location>
</feature>
<dbReference type="InterPro" id="IPR011333">
    <property type="entry name" value="SKP1/BTB/POZ_sf"/>
</dbReference>
<feature type="compositionally biased region" description="Acidic residues" evidence="8">
    <location>
        <begin position="264"/>
        <end position="275"/>
    </location>
</feature>
<feature type="domain" description="BTB" evidence="9">
    <location>
        <begin position="33"/>
        <end position="98"/>
    </location>
</feature>
<feature type="compositionally biased region" description="Acidic residues" evidence="8">
    <location>
        <begin position="282"/>
        <end position="292"/>
    </location>
</feature>
<dbReference type="GO" id="GO:0030707">
    <property type="term" value="P:follicle cell of egg chamber development"/>
    <property type="evidence" value="ECO:0007669"/>
    <property type="project" value="UniProtKB-ARBA"/>
</dbReference>
<dbReference type="InterPro" id="IPR036236">
    <property type="entry name" value="Znf_C2H2_sf"/>
</dbReference>
<feature type="compositionally biased region" description="Polar residues" evidence="8">
    <location>
        <begin position="241"/>
        <end position="263"/>
    </location>
</feature>
<feature type="compositionally biased region" description="Basic and acidic residues" evidence="8">
    <location>
        <begin position="299"/>
        <end position="314"/>
    </location>
</feature>
<keyword evidence="4" id="KW-0677">Repeat</keyword>
<dbReference type="SUPFAM" id="SSF54695">
    <property type="entry name" value="POZ domain"/>
    <property type="match status" value="1"/>
</dbReference>
<evidence type="ECO:0000259" key="10">
    <source>
        <dbReference type="PROSITE" id="PS50157"/>
    </source>
</evidence>
<protein>
    <submittedName>
        <fullName evidence="11">Broad-complex core protein isoform 6</fullName>
    </submittedName>
</protein>
<keyword evidence="3" id="KW-0479">Metal-binding</keyword>
<evidence type="ECO:0000256" key="2">
    <source>
        <dbReference type="ARBA" id="ARBA00022473"/>
    </source>
</evidence>
<dbReference type="PROSITE" id="PS50157">
    <property type="entry name" value="ZINC_FINGER_C2H2_2"/>
    <property type="match status" value="2"/>
</dbReference>
<evidence type="ECO:0000256" key="4">
    <source>
        <dbReference type="ARBA" id="ARBA00022737"/>
    </source>
</evidence>
<feature type="compositionally biased region" description="Polar residues" evidence="8">
    <location>
        <begin position="334"/>
        <end position="343"/>
    </location>
</feature>
<keyword evidence="5" id="KW-0539">Nucleus</keyword>
<dbReference type="Pfam" id="PF00651">
    <property type="entry name" value="BTB"/>
    <property type="match status" value="1"/>
</dbReference>
<evidence type="ECO:0000256" key="7">
    <source>
        <dbReference type="SAM" id="Coils"/>
    </source>
</evidence>
<dbReference type="GO" id="GO:0006357">
    <property type="term" value="P:regulation of transcription by RNA polymerase II"/>
    <property type="evidence" value="ECO:0007669"/>
    <property type="project" value="TreeGrafter"/>
</dbReference>
<feature type="compositionally biased region" description="Low complexity" evidence="8">
    <location>
        <begin position="221"/>
        <end position="232"/>
    </location>
</feature>
<dbReference type="PROSITE" id="PS00028">
    <property type="entry name" value="ZINC_FINGER_C2H2_1"/>
    <property type="match status" value="2"/>
</dbReference>
<dbReference type="EMBL" id="HBUF01196825">
    <property type="protein sequence ID" value="CAG6660361.1"/>
    <property type="molecule type" value="Transcribed_RNA"/>
</dbReference>
<dbReference type="PANTHER" id="PTHR23110">
    <property type="entry name" value="BTB DOMAIN TRANSCRIPTION FACTOR"/>
    <property type="match status" value="1"/>
</dbReference>
<evidence type="ECO:0000256" key="1">
    <source>
        <dbReference type="ARBA" id="ARBA00004123"/>
    </source>
</evidence>
<dbReference type="GO" id="GO:0061061">
    <property type="term" value="P:muscle structure development"/>
    <property type="evidence" value="ECO:0007669"/>
    <property type="project" value="UniProtKB-ARBA"/>
</dbReference>
<dbReference type="SUPFAM" id="SSF57667">
    <property type="entry name" value="beta-beta-alpha zinc fingers"/>
    <property type="match status" value="1"/>
</dbReference>
<keyword evidence="6" id="KW-0863">Zinc-finger</keyword>
<keyword evidence="2" id="KW-0217">Developmental protein</keyword>
<dbReference type="GO" id="GO:0048813">
    <property type="term" value="P:dendrite morphogenesis"/>
    <property type="evidence" value="ECO:0007669"/>
    <property type="project" value="UniProtKB-ARBA"/>
</dbReference>
<dbReference type="SMART" id="SM00355">
    <property type="entry name" value="ZnF_C2H2"/>
    <property type="match status" value="2"/>
</dbReference>
<evidence type="ECO:0000256" key="5">
    <source>
        <dbReference type="ARBA" id="ARBA00023242"/>
    </source>
</evidence>
<keyword evidence="7" id="KW-0175">Coiled coil</keyword>
<dbReference type="GO" id="GO:0007423">
    <property type="term" value="P:sensory organ development"/>
    <property type="evidence" value="ECO:0007669"/>
    <property type="project" value="UniProtKB-ARBA"/>
</dbReference>
<dbReference type="AlphaFoldDB" id="A0A8D8S1X5"/>
<dbReference type="GO" id="GO:0005634">
    <property type="term" value="C:nucleus"/>
    <property type="evidence" value="ECO:0007669"/>
    <property type="project" value="UniProtKB-SubCell"/>
</dbReference>
<feature type="compositionally biased region" description="Low complexity" evidence="8">
    <location>
        <begin position="168"/>
        <end position="184"/>
    </location>
</feature>
<dbReference type="SMART" id="SM00225">
    <property type="entry name" value="BTB"/>
    <property type="match status" value="1"/>
</dbReference>
<feature type="domain" description="C2H2-type" evidence="10">
    <location>
        <begin position="450"/>
        <end position="478"/>
    </location>
</feature>
<keyword evidence="6" id="KW-0862">Zinc</keyword>
<evidence type="ECO:0000259" key="9">
    <source>
        <dbReference type="PROSITE" id="PS50097"/>
    </source>
</evidence>
<dbReference type="Gene3D" id="3.30.160.60">
    <property type="entry name" value="Classic Zinc Finger"/>
    <property type="match status" value="1"/>
</dbReference>
<evidence type="ECO:0000256" key="6">
    <source>
        <dbReference type="PROSITE-ProRule" id="PRU00042"/>
    </source>
</evidence>
<dbReference type="InterPro" id="IPR051095">
    <property type="entry name" value="Dros_DevTransReg"/>
</dbReference>
<dbReference type="InterPro" id="IPR000210">
    <property type="entry name" value="BTB/POZ_dom"/>
</dbReference>
<feature type="region of interest" description="Disordered" evidence="8">
    <location>
        <begin position="120"/>
        <end position="362"/>
    </location>
</feature>
<feature type="compositionally biased region" description="Polar residues" evidence="8">
    <location>
        <begin position="201"/>
        <end position="220"/>
    </location>
</feature>
<dbReference type="FunFam" id="3.30.710.10:FF:000118">
    <property type="entry name" value="Abrupt, isoform B"/>
    <property type="match status" value="1"/>
</dbReference>
<feature type="coiled-coil region" evidence="7">
    <location>
        <begin position="610"/>
        <end position="637"/>
    </location>
</feature>
<evidence type="ECO:0000256" key="3">
    <source>
        <dbReference type="ARBA" id="ARBA00022723"/>
    </source>
</evidence>
<evidence type="ECO:0000256" key="8">
    <source>
        <dbReference type="SAM" id="MobiDB-lite"/>
    </source>
</evidence>
<organism evidence="11">
    <name type="scientific">Cacopsylla melanoneura</name>
    <dbReference type="NCBI Taxonomy" id="428564"/>
    <lineage>
        <taxon>Eukaryota</taxon>
        <taxon>Metazoa</taxon>
        <taxon>Ecdysozoa</taxon>
        <taxon>Arthropoda</taxon>
        <taxon>Hexapoda</taxon>
        <taxon>Insecta</taxon>
        <taxon>Pterygota</taxon>
        <taxon>Neoptera</taxon>
        <taxon>Paraneoptera</taxon>
        <taxon>Hemiptera</taxon>
        <taxon>Sternorrhyncha</taxon>
        <taxon>Psylloidea</taxon>
        <taxon>Psyllidae</taxon>
        <taxon>Psyllinae</taxon>
        <taxon>Cacopsylla</taxon>
    </lineage>
</organism>